<evidence type="ECO:0000256" key="3">
    <source>
        <dbReference type="ARBA" id="ARBA00019824"/>
    </source>
</evidence>
<protein>
    <recommendedName>
        <fullName evidence="3">Polynucleotide 5'-hydroxyl-kinase GRC3</fullName>
    </recommendedName>
    <alternativeName>
        <fullName evidence="2">Polynucleotide 5'-hydroxyl-kinase grc3</fullName>
    </alternativeName>
</protein>
<comment type="caution">
    <text evidence="10">The sequence shown here is derived from an EMBL/GenBank/DDBJ whole genome shotgun (WGS) entry which is preliminary data.</text>
</comment>
<keyword evidence="5" id="KW-0547">Nucleotide-binding</keyword>
<dbReference type="OrthoDB" id="2405412at2759"/>
<evidence type="ECO:0000313" key="10">
    <source>
        <dbReference type="EMBL" id="KAJ4476197.1"/>
    </source>
</evidence>
<dbReference type="GO" id="GO:0005524">
    <property type="term" value="F:ATP binding"/>
    <property type="evidence" value="ECO:0007669"/>
    <property type="project" value="UniProtKB-KW"/>
</dbReference>
<keyword evidence="11" id="KW-1185">Reference proteome</keyword>
<sequence>MLSAIAARKAAAAVAAASSGDEAKSFTPSTSASTSTSSIPQTSSSPKSMPTLSSKRKRSQGALSDISTPLQTLATSPSASLTEKKRKKDFSLKKSQKPPALKPRYFELQTQVTARTTEVEDGFHRQEDTIVLDDDEEDWDNSDVEDDGIVEKGVEGREDTTTTTRKEKTTRSYSPSQPIPLNDSSEDEEVVQAGSSTQPGRPQLLTTFIPISGQNTFYLSADEVSYILPSQNATPATLVALNSSDTLTLLGTYRLTVVRGSIEIGGAFLYSRSSHNVFAPRSSPLPCIHVLSTSSSSTRLPPKFQNVSGDCALIVLQELHTGVEGLGQVCRTFDGVFSVHPRDVLNREDEDLQLKGVQIVTHQSKHLSPLIIPSSWKHALDEVYTGSQDEIEMDVDENIQESPPKIYLVKGPKKIGKSSFARTLVNRLLSRHKQIAYLDLDPGQSEFTPGGLLALTIVSDPIFGPPFTHPTIPIRAHFLGAFSPKTSPGLYVEGLKDLVQFWARDVQQHVAATTNPLVVNTMGWAKGLGADLSKRVQDILLDGLAEVSFEASLAFGSGNGKQPANMHLYEFDQSQTMYQIPPPPPPSNRYAFFGHGVTSTSLFSSLHTPPQIQIHQIEPAPGSDSTTSTFSAADHRAINIMSYFHAVFPSNTSISSEAYAPSSVTAFQWDTSLPLLARPPYQVDVGHAIDRVFLIGVSEAGEVVREEIERVLGGAVVALVKCEPGTLDEVQSKEMKTKIPYFPSSASPASYPSPSNSFTIGLALLRSVAPGGSHLHILTPIPNTILASAPAARVLIKGEMELPMWGMVDFRSLGRKQQSSGDVVDCQRDTPFLQWDKPVGVGAEKRRVRRNLMRKGQGV</sequence>
<feature type="compositionally biased region" description="Basic and acidic residues" evidence="8">
    <location>
        <begin position="119"/>
        <end position="128"/>
    </location>
</feature>
<evidence type="ECO:0000256" key="4">
    <source>
        <dbReference type="ARBA" id="ARBA00022679"/>
    </source>
</evidence>
<gene>
    <name evidence="10" type="ORF">J3R30DRAFT_413851</name>
</gene>
<feature type="compositionally biased region" description="Polar residues" evidence="8">
    <location>
        <begin position="61"/>
        <end position="81"/>
    </location>
</feature>
<keyword evidence="6" id="KW-0418">Kinase</keyword>
<organism evidence="10 11">
    <name type="scientific">Lentinula aciculospora</name>
    <dbReference type="NCBI Taxonomy" id="153920"/>
    <lineage>
        <taxon>Eukaryota</taxon>
        <taxon>Fungi</taxon>
        <taxon>Dikarya</taxon>
        <taxon>Basidiomycota</taxon>
        <taxon>Agaricomycotina</taxon>
        <taxon>Agaricomycetes</taxon>
        <taxon>Agaricomycetidae</taxon>
        <taxon>Agaricales</taxon>
        <taxon>Marasmiineae</taxon>
        <taxon>Omphalotaceae</taxon>
        <taxon>Lentinula</taxon>
    </lineage>
</organism>
<evidence type="ECO:0000256" key="8">
    <source>
        <dbReference type="SAM" id="MobiDB-lite"/>
    </source>
</evidence>
<dbReference type="InterPro" id="IPR032319">
    <property type="entry name" value="CLP1_P"/>
</dbReference>
<keyword evidence="7" id="KW-0067">ATP-binding</keyword>
<feature type="region of interest" description="Disordered" evidence="8">
    <location>
        <begin position="119"/>
        <end position="201"/>
    </location>
</feature>
<reference evidence="10" key="1">
    <citation type="submission" date="2022-08" db="EMBL/GenBank/DDBJ databases">
        <title>A Global Phylogenomic Analysis of the Shiitake Genus Lentinula.</title>
        <authorList>
            <consortium name="DOE Joint Genome Institute"/>
            <person name="Sierra-Patev S."/>
            <person name="Min B."/>
            <person name="Naranjo-Ortiz M."/>
            <person name="Looney B."/>
            <person name="Konkel Z."/>
            <person name="Slot J.C."/>
            <person name="Sakamoto Y."/>
            <person name="Steenwyk J.L."/>
            <person name="Rokas A."/>
            <person name="Carro J."/>
            <person name="Camarero S."/>
            <person name="Ferreira P."/>
            <person name="Molpeceres G."/>
            <person name="Ruiz-Duenas F.J."/>
            <person name="Serrano A."/>
            <person name="Henrissat B."/>
            <person name="Drula E."/>
            <person name="Hughes K.W."/>
            <person name="Mata J.L."/>
            <person name="Ishikawa N.K."/>
            <person name="Vargas-Isla R."/>
            <person name="Ushijima S."/>
            <person name="Smith C.A."/>
            <person name="Ahrendt S."/>
            <person name="Andreopoulos W."/>
            <person name="He G."/>
            <person name="Labutti K."/>
            <person name="Lipzen A."/>
            <person name="Ng V."/>
            <person name="Riley R."/>
            <person name="Sandor L."/>
            <person name="Barry K."/>
            <person name="Martinez A.T."/>
            <person name="Xiao Y."/>
            <person name="Gibbons J.G."/>
            <person name="Terashima K."/>
            <person name="Grigoriev I.V."/>
            <person name="Hibbett D.S."/>
        </authorList>
    </citation>
    <scope>NUCLEOTIDE SEQUENCE</scope>
    <source>
        <strain evidence="10">JLM2183</strain>
    </source>
</reference>
<dbReference type="AlphaFoldDB" id="A0A9W9A8I2"/>
<comment type="similarity">
    <text evidence="1">Belongs to the Clp1 family. NOL9/GRC3 subfamily.</text>
</comment>
<dbReference type="Pfam" id="PF16575">
    <property type="entry name" value="CLP1_P"/>
    <property type="match status" value="1"/>
</dbReference>
<dbReference type="GO" id="GO:0005634">
    <property type="term" value="C:nucleus"/>
    <property type="evidence" value="ECO:0007669"/>
    <property type="project" value="TreeGrafter"/>
</dbReference>
<evidence type="ECO:0000256" key="1">
    <source>
        <dbReference type="ARBA" id="ARBA00011003"/>
    </source>
</evidence>
<accession>A0A9W9A8I2</accession>
<evidence type="ECO:0000259" key="9">
    <source>
        <dbReference type="Pfam" id="PF16575"/>
    </source>
</evidence>
<feature type="compositionally biased region" description="Low complexity" evidence="8">
    <location>
        <begin position="25"/>
        <end position="53"/>
    </location>
</feature>
<evidence type="ECO:0000256" key="6">
    <source>
        <dbReference type="ARBA" id="ARBA00022777"/>
    </source>
</evidence>
<feature type="compositionally biased region" description="Basic and acidic residues" evidence="8">
    <location>
        <begin position="149"/>
        <end position="170"/>
    </location>
</feature>
<name>A0A9W9A8I2_9AGAR</name>
<feature type="region of interest" description="Disordered" evidence="8">
    <location>
        <begin position="13"/>
        <end position="104"/>
    </location>
</feature>
<feature type="compositionally biased region" description="Acidic residues" evidence="8">
    <location>
        <begin position="130"/>
        <end position="148"/>
    </location>
</feature>
<dbReference type="PANTHER" id="PTHR12755:SF3">
    <property type="entry name" value="POLYNUCLEOTIDE 5'-HYDROXYL-KINASE NOL9"/>
    <property type="match status" value="1"/>
</dbReference>
<dbReference type="EMBL" id="JAOTPV010000012">
    <property type="protein sequence ID" value="KAJ4476197.1"/>
    <property type="molecule type" value="Genomic_DNA"/>
</dbReference>
<dbReference type="Proteomes" id="UP001150266">
    <property type="component" value="Unassembled WGS sequence"/>
</dbReference>
<dbReference type="GO" id="GO:0000448">
    <property type="term" value="P:cleavage in ITS2 between 5.8S rRNA and LSU-rRNA of tricistronic rRNA transcript (SSU-rRNA, 5.8S rRNA, LSU-rRNA)"/>
    <property type="evidence" value="ECO:0007669"/>
    <property type="project" value="TreeGrafter"/>
</dbReference>
<feature type="domain" description="Clp1 P-loop" evidence="9">
    <location>
        <begin position="411"/>
        <end position="539"/>
    </location>
</feature>
<evidence type="ECO:0000256" key="7">
    <source>
        <dbReference type="ARBA" id="ARBA00022840"/>
    </source>
</evidence>
<proteinExistence type="inferred from homology"/>
<keyword evidence="4" id="KW-0808">Transferase</keyword>
<evidence type="ECO:0000256" key="2">
    <source>
        <dbReference type="ARBA" id="ARBA00018706"/>
    </source>
</evidence>
<evidence type="ECO:0000313" key="11">
    <source>
        <dbReference type="Proteomes" id="UP001150266"/>
    </source>
</evidence>
<evidence type="ECO:0000256" key="5">
    <source>
        <dbReference type="ARBA" id="ARBA00022741"/>
    </source>
</evidence>
<dbReference type="Gene3D" id="3.40.50.300">
    <property type="entry name" value="P-loop containing nucleotide triphosphate hydrolases"/>
    <property type="match status" value="1"/>
</dbReference>
<dbReference type="GO" id="GO:0051731">
    <property type="term" value="F:polynucleotide 5'-hydroxyl-kinase activity"/>
    <property type="evidence" value="ECO:0007669"/>
    <property type="project" value="InterPro"/>
</dbReference>
<dbReference type="InterPro" id="IPR027417">
    <property type="entry name" value="P-loop_NTPase"/>
</dbReference>
<dbReference type="InterPro" id="IPR045116">
    <property type="entry name" value="Clp1/Grc3"/>
</dbReference>
<dbReference type="PANTHER" id="PTHR12755">
    <property type="entry name" value="CLEAVAGE/POLYADENYLATION FACTOR IA SUBUNIT CLP1P"/>
    <property type="match status" value="1"/>
</dbReference>